<protein>
    <submittedName>
        <fullName evidence="2">Uncharacterized protein</fullName>
    </submittedName>
</protein>
<proteinExistence type="predicted"/>
<accession>A0A2M6YSA0</accession>
<name>A0A2M6YSA0_9BACT</name>
<evidence type="ECO:0000256" key="1">
    <source>
        <dbReference type="SAM" id="MobiDB-lite"/>
    </source>
</evidence>
<evidence type="ECO:0000313" key="2">
    <source>
        <dbReference type="EMBL" id="PIU36388.1"/>
    </source>
</evidence>
<evidence type="ECO:0000313" key="3">
    <source>
        <dbReference type="Proteomes" id="UP000230184"/>
    </source>
</evidence>
<feature type="compositionally biased region" description="Basic and acidic residues" evidence="1">
    <location>
        <begin position="40"/>
        <end position="52"/>
    </location>
</feature>
<gene>
    <name evidence="2" type="ORF">COT02_06435</name>
</gene>
<feature type="compositionally biased region" description="Basic residues" evidence="1">
    <location>
        <begin position="140"/>
        <end position="149"/>
    </location>
</feature>
<reference evidence="3" key="1">
    <citation type="submission" date="2017-09" db="EMBL/GenBank/DDBJ databases">
        <title>Depth-based differentiation of microbial function through sediment-hosted aquifers and enrichment of novel symbionts in the deep terrestrial subsurface.</title>
        <authorList>
            <person name="Probst A.J."/>
            <person name="Ladd B."/>
            <person name="Jarett J.K."/>
            <person name="Geller-Mcgrath D.E."/>
            <person name="Sieber C.M.K."/>
            <person name="Emerson J.B."/>
            <person name="Anantharaman K."/>
            <person name="Thomas B.C."/>
            <person name="Malmstrom R."/>
            <person name="Stieglmeier M."/>
            <person name="Klingl A."/>
            <person name="Woyke T."/>
            <person name="Ryan C.M."/>
            <person name="Banfield J.F."/>
        </authorList>
    </citation>
    <scope>NUCLEOTIDE SEQUENCE [LARGE SCALE GENOMIC DNA]</scope>
</reference>
<feature type="region of interest" description="Disordered" evidence="1">
    <location>
        <begin position="94"/>
        <end position="166"/>
    </location>
</feature>
<feature type="region of interest" description="Disordered" evidence="1">
    <location>
        <begin position="37"/>
        <end position="64"/>
    </location>
</feature>
<sequence>MAKGTILGDTFEQLAELGASTAKQTVKAVGQIVNPFDQPKTSEVRQNSEIKHGQNHTPVDFDKLKNNFQNKDKQKADVLAQALKNRLFQIVKREDEKIIERKDMKEKQKERDEENEAYEKRRREQQKKQAQQQDDMPTGKGKRGVATRKKTSDQQHVENKPASGKQ</sequence>
<organism evidence="2 3">
    <name type="scientific">Candidatus Roizmanbacteria bacterium CG07_land_8_20_14_0_80_34_15</name>
    <dbReference type="NCBI Taxonomy" id="1974849"/>
    <lineage>
        <taxon>Bacteria</taxon>
        <taxon>Candidatus Roizmaniibacteriota</taxon>
    </lineage>
</organism>
<dbReference type="EMBL" id="PEWY01000180">
    <property type="protein sequence ID" value="PIU36388.1"/>
    <property type="molecule type" value="Genomic_DNA"/>
</dbReference>
<dbReference type="AlphaFoldDB" id="A0A2M6YSA0"/>
<feature type="compositionally biased region" description="Basic and acidic residues" evidence="1">
    <location>
        <begin position="150"/>
        <end position="159"/>
    </location>
</feature>
<feature type="compositionally biased region" description="Basic and acidic residues" evidence="1">
    <location>
        <begin position="94"/>
        <end position="122"/>
    </location>
</feature>
<dbReference type="Proteomes" id="UP000230184">
    <property type="component" value="Unassembled WGS sequence"/>
</dbReference>
<comment type="caution">
    <text evidence="2">The sequence shown here is derived from an EMBL/GenBank/DDBJ whole genome shotgun (WGS) entry which is preliminary data.</text>
</comment>